<dbReference type="HOGENOM" id="CLU_187665_0_0_10"/>
<accession>F9D5S2</accession>
<dbReference type="Proteomes" id="UP000010862">
    <property type="component" value="Chromosome 2"/>
</dbReference>
<dbReference type="EMBL" id="CP003369">
    <property type="protein sequence ID" value="AGB29299.1"/>
    <property type="molecule type" value="Genomic_DNA"/>
</dbReference>
<gene>
    <name evidence="1" type="ordered locus">Prede_2022</name>
    <name evidence="2" type="ORF">HMPREF9136_2200</name>
</gene>
<dbReference type="AlphaFoldDB" id="F9D5S2"/>
<keyword evidence="4" id="KW-1185">Reference proteome</keyword>
<dbReference type="OrthoDB" id="1076494at2"/>
<evidence type="ECO:0000313" key="4">
    <source>
        <dbReference type="Proteomes" id="UP000010862"/>
    </source>
</evidence>
<dbReference type="Proteomes" id="UP000007820">
    <property type="component" value="Unassembled WGS sequence"/>
</dbReference>
<dbReference type="EMBL" id="AFPW01000037">
    <property type="protein sequence ID" value="EGQ12945.1"/>
    <property type="molecule type" value="Genomic_DNA"/>
</dbReference>
<name>F9D5S2_PREDD</name>
<evidence type="ECO:0000313" key="3">
    <source>
        <dbReference type="Proteomes" id="UP000007820"/>
    </source>
</evidence>
<dbReference type="KEGG" id="pdt:Prede_2022"/>
<sequence>MMLKKQGVFVFYAYLYPANINPRHMDDITEYRSRILRLLLQTTGPDGQPRLTERQARQLMGELTDEDLRAGMDFNTPEEVAELLLESGLA</sequence>
<dbReference type="PATRIC" id="fig|908937.9.peg.2142"/>
<reference evidence="2 3" key="1">
    <citation type="submission" date="2011-04" db="EMBL/GenBank/DDBJ databases">
        <authorList>
            <person name="Muzny D."/>
            <person name="Qin X."/>
            <person name="Deng J."/>
            <person name="Jiang H."/>
            <person name="Liu Y."/>
            <person name="Qu J."/>
            <person name="Song X.-Z."/>
            <person name="Zhang L."/>
            <person name="Thornton R."/>
            <person name="Coyle M."/>
            <person name="Francisco L."/>
            <person name="Jackson L."/>
            <person name="Javaid M."/>
            <person name="Korchina V."/>
            <person name="Kovar C."/>
            <person name="Mata R."/>
            <person name="Mathew T."/>
            <person name="Ngo R."/>
            <person name="Nguyen L."/>
            <person name="Nguyen N."/>
            <person name="Okwuonu G."/>
            <person name="Ongeri F."/>
            <person name="Pham C."/>
            <person name="Simmons D."/>
            <person name="Wilczek-Boney K."/>
            <person name="Hale W."/>
            <person name="Jakkamsetti A."/>
            <person name="Pham P."/>
            <person name="Ruth R."/>
            <person name="San Lucas F."/>
            <person name="Warren J."/>
            <person name="Zhang J."/>
            <person name="Zhao Z."/>
            <person name="Zhou C."/>
            <person name="Zhu D."/>
            <person name="Lee S."/>
            <person name="Bess C."/>
            <person name="Blankenburg K."/>
            <person name="Forbes L."/>
            <person name="Fu Q."/>
            <person name="Gubbala S."/>
            <person name="Hirani K."/>
            <person name="Jayaseelan J.C."/>
            <person name="Lara F."/>
            <person name="Munidasa M."/>
            <person name="Palculict T."/>
            <person name="Patil S."/>
            <person name="Pu L.-L."/>
            <person name="Saada N."/>
            <person name="Tang L."/>
            <person name="Weissenberger G."/>
            <person name="Zhu Y."/>
            <person name="Hemphill L."/>
            <person name="Shang Y."/>
            <person name="Youmans B."/>
            <person name="Ayvaz T."/>
            <person name="Ross M."/>
            <person name="Santibanez J."/>
            <person name="Aqrawi P."/>
            <person name="Gross S."/>
            <person name="Joshi V."/>
            <person name="Fowler G."/>
            <person name="Nazareth L."/>
            <person name="Reid J."/>
            <person name="Worley K."/>
            <person name="Petrosino J."/>
            <person name="Highlander S."/>
            <person name="Gibbs R."/>
        </authorList>
    </citation>
    <scope>NUCLEOTIDE SEQUENCE [LARGE SCALE GENOMIC DNA]</scope>
    <source>
        <strain evidence="2 3">DSM 3688</strain>
    </source>
</reference>
<organism evidence="2 3">
    <name type="scientific">Prevotella dentalis (strain ATCC 49559 / DSM 3688 / JCM 13448 / NCTC 12043 / ES 2772)</name>
    <name type="common">Mitsuokella dentalis</name>
    <dbReference type="NCBI Taxonomy" id="908937"/>
    <lineage>
        <taxon>Bacteria</taxon>
        <taxon>Pseudomonadati</taxon>
        <taxon>Bacteroidota</taxon>
        <taxon>Bacteroidia</taxon>
        <taxon>Bacteroidales</taxon>
        <taxon>Prevotellaceae</taxon>
        <taxon>Prevotella</taxon>
    </lineage>
</organism>
<evidence type="ECO:0000313" key="1">
    <source>
        <dbReference type="EMBL" id="AGB29299.1"/>
    </source>
</evidence>
<dbReference type="STRING" id="908937.Prede_2022"/>
<proteinExistence type="predicted"/>
<protein>
    <submittedName>
        <fullName evidence="2">Uncharacterized protein</fullName>
    </submittedName>
</protein>
<evidence type="ECO:0000313" key="2">
    <source>
        <dbReference type="EMBL" id="EGQ12945.1"/>
    </source>
</evidence>
<reference evidence="1" key="2">
    <citation type="submission" date="2012-02" db="EMBL/GenBank/DDBJ databases">
        <title>Complete sequence of chromosome 2 of Prevotella dentalis DSM 3688.</title>
        <authorList>
            <consortium name="US DOE Joint Genome Institute (JGI-PGF)"/>
            <person name="Lucas S."/>
            <person name="Copeland A."/>
            <person name="Lapidus A."/>
            <person name="Glavina del Rio T."/>
            <person name="Dalin E."/>
            <person name="Tice H."/>
            <person name="Bruce D."/>
            <person name="Goodwin L."/>
            <person name="Pitluck S."/>
            <person name="Peters L."/>
            <person name="Mikhailova N."/>
            <person name="Chertkov O."/>
            <person name="Kyrpides N."/>
            <person name="Mavromatis K."/>
            <person name="Ivanova N."/>
            <person name="Brettin T."/>
            <person name="Detter J.C."/>
            <person name="Han C."/>
            <person name="Larimer F."/>
            <person name="Land M."/>
            <person name="Hauser L."/>
            <person name="Markowitz V."/>
            <person name="Cheng J.-F."/>
            <person name="Hugenholtz P."/>
            <person name="Woyke T."/>
            <person name="Wu D."/>
            <person name="Gronow S."/>
            <person name="Wellnitz S."/>
            <person name="Brambilla E."/>
            <person name="Klenk H.-P."/>
            <person name="Eisen J.A."/>
        </authorList>
    </citation>
    <scope>NUCLEOTIDE SEQUENCE</scope>
    <source>
        <strain evidence="1">DSM 3688</strain>
    </source>
</reference>